<dbReference type="RefSeq" id="XP_016757766.1">
    <property type="nucleotide sequence ID" value="XM_016909209.1"/>
</dbReference>
<keyword evidence="14" id="KW-1185">Reference proteome</keyword>
<dbReference type="InterPro" id="IPR050628">
    <property type="entry name" value="SNF2_RAD54_helicase_TF"/>
</dbReference>
<dbReference type="InterPro" id="IPR014001">
    <property type="entry name" value="Helicase_ATP-bd"/>
</dbReference>
<dbReference type="eggNOG" id="KOG1001">
    <property type="taxonomic scope" value="Eukaryota"/>
</dbReference>
<evidence type="ECO:0000256" key="6">
    <source>
        <dbReference type="ARBA" id="ARBA00022833"/>
    </source>
</evidence>
<dbReference type="GO" id="GO:0008270">
    <property type="term" value="F:zinc ion binding"/>
    <property type="evidence" value="ECO:0007669"/>
    <property type="project" value="UniProtKB-KW"/>
</dbReference>
<dbReference type="EMBL" id="KB456269">
    <property type="protein sequence ID" value="EMF09645.1"/>
    <property type="molecule type" value="Genomic_DNA"/>
</dbReference>
<evidence type="ECO:0000256" key="3">
    <source>
        <dbReference type="ARBA" id="ARBA00022771"/>
    </source>
</evidence>
<dbReference type="GO" id="GO:0005524">
    <property type="term" value="F:ATP binding"/>
    <property type="evidence" value="ECO:0007669"/>
    <property type="project" value="UniProtKB-KW"/>
</dbReference>
<dbReference type="GO" id="GO:0004386">
    <property type="term" value="F:helicase activity"/>
    <property type="evidence" value="ECO:0007669"/>
    <property type="project" value="UniProtKB-KW"/>
</dbReference>
<evidence type="ECO:0000256" key="1">
    <source>
        <dbReference type="ARBA" id="ARBA00022723"/>
    </source>
</evidence>
<evidence type="ECO:0000259" key="12">
    <source>
        <dbReference type="PROSITE" id="PS51194"/>
    </source>
</evidence>
<reference evidence="13 14" key="1">
    <citation type="journal article" date="2012" name="PLoS Pathog.">
        <title>Diverse lifestyles and strategies of plant pathogenesis encoded in the genomes of eighteen Dothideomycetes fungi.</title>
        <authorList>
            <person name="Ohm R.A."/>
            <person name="Feau N."/>
            <person name="Henrissat B."/>
            <person name="Schoch C.L."/>
            <person name="Horwitz B.A."/>
            <person name="Barry K.W."/>
            <person name="Condon B.J."/>
            <person name="Copeland A.C."/>
            <person name="Dhillon B."/>
            <person name="Glaser F."/>
            <person name="Hesse C.N."/>
            <person name="Kosti I."/>
            <person name="LaButti K."/>
            <person name="Lindquist E.A."/>
            <person name="Lucas S."/>
            <person name="Salamov A.A."/>
            <person name="Bradshaw R.E."/>
            <person name="Ciuffetti L."/>
            <person name="Hamelin R.C."/>
            <person name="Kema G.H.J."/>
            <person name="Lawrence C."/>
            <person name="Scott J.A."/>
            <person name="Spatafora J.W."/>
            <person name="Turgeon B.G."/>
            <person name="de Wit P.J.G.M."/>
            <person name="Zhong S."/>
            <person name="Goodwin S.B."/>
            <person name="Grigoriev I.V."/>
        </authorList>
    </citation>
    <scope>NUCLEOTIDE SEQUENCE [LARGE SCALE GENOMIC DNA]</scope>
    <source>
        <strain evidence="13 14">SO2202</strain>
    </source>
</reference>
<keyword evidence="7" id="KW-0067">ATP-binding</keyword>
<keyword evidence="6" id="KW-0862">Zinc</keyword>
<dbReference type="InterPro" id="IPR017907">
    <property type="entry name" value="Znf_RING_CS"/>
</dbReference>
<dbReference type="GO" id="GO:0006281">
    <property type="term" value="P:DNA repair"/>
    <property type="evidence" value="ECO:0007669"/>
    <property type="project" value="TreeGrafter"/>
</dbReference>
<evidence type="ECO:0000259" key="11">
    <source>
        <dbReference type="PROSITE" id="PS51192"/>
    </source>
</evidence>
<dbReference type="OMA" id="WNEAVQD"/>
<dbReference type="GO" id="GO:0005634">
    <property type="term" value="C:nucleus"/>
    <property type="evidence" value="ECO:0007669"/>
    <property type="project" value="TreeGrafter"/>
</dbReference>
<dbReference type="CDD" id="cd18793">
    <property type="entry name" value="SF2_C_SNF"/>
    <property type="match status" value="1"/>
</dbReference>
<name>N1QDQ2_SPHMS</name>
<dbReference type="SUPFAM" id="SSF52540">
    <property type="entry name" value="P-loop containing nucleoside triphosphate hydrolases"/>
    <property type="match status" value="2"/>
</dbReference>
<keyword evidence="1" id="KW-0479">Metal-binding</keyword>
<feature type="compositionally biased region" description="Low complexity" evidence="9">
    <location>
        <begin position="611"/>
        <end position="625"/>
    </location>
</feature>
<accession>N1QDQ2</accession>
<dbReference type="PROSITE" id="PS51194">
    <property type="entry name" value="HELICASE_CTER"/>
    <property type="match status" value="1"/>
</dbReference>
<evidence type="ECO:0000259" key="10">
    <source>
        <dbReference type="PROSITE" id="PS50089"/>
    </source>
</evidence>
<evidence type="ECO:0000313" key="13">
    <source>
        <dbReference type="EMBL" id="EMF09645.1"/>
    </source>
</evidence>
<organism evidence="13 14">
    <name type="scientific">Sphaerulina musiva (strain SO2202)</name>
    <name type="common">Poplar stem canker fungus</name>
    <name type="synonym">Septoria musiva</name>
    <dbReference type="NCBI Taxonomy" id="692275"/>
    <lineage>
        <taxon>Eukaryota</taxon>
        <taxon>Fungi</taxon>
        <taxon>Dikarya</taxon>
        <taxon>Ascomycota</taxon>
        <taxon>Pezizomycotina</taxon>
        <taxon>Dothideomycetes</taxon>
        <taxon>Dothideomycetidae</taxon>
        <taxon>Mycosphaerellales</taxon>
        <taxon>Mycosphaerellaceae</taxon>
        <taxon>Sphaerulina</taxon>
    </lineage>
</organism>
<dbReference type="GO" id="GO:0016787">
    <property type="term" value="F:hydrolase activity"/>
    <property type="evidence" value="ECO:0007669"/>
    <property type="project" value="UniProtKB-KW"/>
</dbReference>
<dbReference type="InterPro" id="IPR000330">
    <property type="entry name" value="SNF2_N"/>
</dbReference>
<dbReference type="Proteomes" id="UP000016931">
    <property type="component" value="Unassembled WGS sequence"/>
</dbReference>
<keyword evidence="5" id="KW-0347">Helicase</keyword>
<keyword evidence="3 8" id="KW-0863">Zinc-finger</keyword>
<dbReference type="STRING" id="692275.N1QDQ2"/>
<dbReference type="InterPro" id="IPR038718">
    <property type="entry name" value="SNF2-like_sf"/>
</dbReference>
<dbReference type="Pfam" id="PF00176">
    <property type="entry name" value="SNF2-rel_dom"/>
    <property type="match status" value="1"/>
</dbReference>
<dbReference type="PROSITE" id="PS50089">
    <property type="entry name" value="ZF_RING_2"/>
    <property type="match status" value="1"/>
</dbReference>
<dbReference type="Gene3D" id="3.40.50.300">
    <property type="entry name" value="P-loop containing nucleotide triphosphate hydrolases"/>
    <property type="match status" value="1"/>
</dbReference>
<feature type="domain" description="RING-type" evidence="10">
    <location>
        <begin position="546"/>
        <end position="591"/>
    </location>
</feature>
<dbReference type="AlphaFoldDB" id="N1QDQ2"/>
<dbReference type="InterPro" id="IPR027417">
    <property type="entry name" value="P-loop_NTPase"/>
</dbReference>
<feature type="domain" description="Helicase C-terminal" evidence="12">
    <location>
        <begin position="662"/>
        <end position="811"/>
    </location>
</feature>
<dbReference type="SMART" id="SM00487">
    <property type="entry name" value="DEXDc"/>
    <property type="match status" value="1"/>
</dbReference>
<dbReference type="HOGENOM" id="CLU_000315_3_3_1"/>
<feature type="region of interest" description="Disordered" evidence="9">
    <location>
        <begin position="832"/>
        <end position="877"/>
    </location>
</feature>
<feature type="compositionally biased region" description="Acidic residues" evidence="9">
    <location>
        <begin position="868"/>
        <end position="877"/>
    </location>
</feature>
<dbReference type="PANTHER" id="PTHR45626:SF17">
    <property type="entry name" value="HELICASE-LIKE TRANSCRIPTION FACTOR"/>
    <property type="match status" value="1"/>
</dbReference>
<dbReference type="Gene3D" id="3.40.50.10810">
    <property type="entry name" value="Tandem AAA-ATPase domain"/>
    <property type="match status" value="1"/>
</dbReference>
<keyword evidence="4" id="KW-0378">Hydrolase</keyword>
<evidence type="ECO:0000313" key="14">
    <source>
        <dbReference type="Proteomes" id="UP000016931"/>
    </source>
</evidence>
<evidence type="ECO:0000256" key="9">
    <source>
        <dbReference type="SAM" id="MobiDB-lite"/>
    </source>
</evidence>
<sequence length="877" mass="98799">MTSSQNILGTATNVFRDTEANAGLGDQPTFANTTRRADALKQLIASVPAENRKIAATDRRFLDEACKAFDGTGACKAGPDGNWLVKGMRTSLKHYQVLGTAFMRKREHETQQPRGGILADEMGLGKTLMMLANIVNGKQTIRDKGTPKCTLIVASPALCNQWAAEISKHTLSKKQDRLVEHAKKHGLDRVVQHRAGFRLSPDEATAKRCIEEADICLTTYYDICKSYPKAVVPAELTTAAQKDQWWKGFYEENKGVFHQVTFNRVVLDEAHAIKNHKGHTSLACRALEATHYWAITGTPIMNRLTEFYPYFKFLREPYTGSFKIFKENFSTPDDPDGTARLAVFLRKIMIRRTHLDKLFGARLLDLPQPKQTVVWLSFNDTERQIYEIVKMRFIQRINTISKQENGVNCYSHIWTMVLRLRQLCAHILLVQDSIVDLLKREDFEKLNALCQRQVNEDEGASILLHLRHVLSKSVNEELDTVEAGAGGVGTVIGATQTAPINAVEFHHSAGQSSAGGRHGRKYDISPYMKDLTQSGHLRSIQKRSPCCACRQSPPHNPQVTSCFHIVCLFCIRELQNAAARNHKDFASCPECGMNFTSVTPCQPQPEYGDDSSSSSATPSNAGGSTDNVHTSKSKKDDNNKNNINDWIGLKGEILPSTKTIACKAQILEWLQTDPTSKIIIYTQFIPVIRILSQVCHSEGWGYVTYQGSQTQEARKNALSRFDSDPTCQILLSSLRCGGLGLNLTMAQYVILIDPWWNSAVEQQAFCRVFRIGQRRETRMTRFVVENTIDAAMMEMKERKEMEIDTVMENPRLKEKLTVEELMRMFGEVRTDEGGRPFIFAEGEEGGSEERQRQQQQQQPNEVLRNGGDEDDEDEVEY</sequence>
<dbReference type="PROSITE" id="PS51192">
    <property type="entry name" value="HELICASE_ATP_BIND_1"/>
    <property type="match status" value="1"/>
</dbReference>
<evidence type="ECO:0000256" key="4">
    <source>
        <dbReference type="ARBA" id="ARBA00022801"/>
    </source>
</evidence>
<proteinExistence type="predicted"/>
<dbReference type="CDD" id="cd18008">
    <property type="entry name" value="DEXDc_SHPRH-like"/>
    <property type="match status" value="1"/>
</dbReference>
<evidence type="ECO:0000256" key="8">
    <source>
        <dbReference type="PROSITE-ProRule" id="PRU00175"/>
    </source>
</evidence>
<feature type="domain" description="Helicase ATP-binding" evidence="11">
    <location>
        <begin position="107"/>
        <end position="317"/>
    </location>
</feature>
<dbReference type="InterPro" id="IPR001650">
    <property type="entry name" value="Helicase_C-like"/>
</dbReference>
<dbReference type="PROSITE" id="PS00518">
    <property type="entry name" value="ZF_RING_1"/>
    <property type="match status" value="1"/>
</dbReference>
<dbReference type="InterPro" id="IPR049730">
    <property type="entry name" value="SNF2/RAD54-like_C"/>
</dbReference>
<dbReference type="SMART" id="SM00490">
    <property type="entry name" value="HELICc"/>
    <property type="match status" value="1"/>
</dbReference>
<dbReference type="Pfam" id="PF00271">
    <property type="entry name" value="Helicase_C"/>
    <property type="match status" value="1"/>
</dbReference>
<dbReference type="SUPFAM" id="SSF57850">
    <property type="entry name" value="RING/U-box"/>
    <property type="match status" value="1"/>
</dbReference>
<dbReference type="GeneID" id="27906346"/>
<evidence type="ECO:0000256" key="5">
    <source>
        <dbReference type="ARBA" id="ARBA00022806"/>
    </source>
</evidence>
<gene>
    <name evidence="13" type="ORF">SEPMUDRAFT_51941</name>
</gene>
<evidence type="ECO:0000256" key="2">
    <source>
        <dbReference type="ARBA" id="ARBA00022741"/>
    </source>
</evidence>
<evidence type="ECO:0000256" key="7">
    <source>
        <dbReference type="ARBA" id="ARBA00022840"/>
    </source>
</evidence>
<dbReference type="OrthoDB" id="448448at2759"/>
<protein>
    <submittedName>
        <fullName evidence="13">SNF2_N-domain-containing protein</fullName>
    </submittedName>
</protein>
<dbReference type="InterPro" id="IPR001841">
    <property type="entry name" value="Znf_RING"/>
</dbReference>
<feature type="region of interest" description="Disordered" evidence="9">
    <location>
        <begin position="602"/>
        <end position="641"/>
    </location>
</feature>
<keyword evidence="2" id="KW-0547">Nucleotide-binding</keyword>
<dbReference type="PANTHER" id="PTHR45626">
    <property type="entry name" value="TRANSCRIPTION TERMINATION FACTOR 2-RELATED"/>
    <property type="match status" value="1"/>
</dbReference>
<dbReference type="GO" id="GO:0008094">
    <property type="term" value="F:ATP-dependent activity, acting on DNA"/>
    <property type="evidence" value="ECO:0007669"/>
    <property type="project" value="TreeGrafter"/>
</dbReference>